<dbReference type="Proteomes" id="UP001054945">
    <property type="component" value="Unassembled WGS sequence"/>
</dbReference>
<feature type="non-terminal residue" evidence="1">
    <location>
        <position position="1"/>
    </location>
</feature>
<protein>
    <submittedName>
        <fullName evidence="1">Uncharacterized protein</fullName>
    </submittedName>
</protein>
<reference evidence="1 2" key="1">
    <citation type="submission" date="2021-06" db="EMBL/GenBank/DDBJ databases">
        <title>Caerostris extrusa draft genome.</title>
        <authorList>
            <person name="Kono N."/>
            <person name="Arakawa K."/>
        </authorList>
    </citation>
    <scope>NUCLEOTIDE SEQUENCE [LARGE SCALE GENOMIC DNA]</scope>
</reference>
<name>A0AAV4XK12_CAEEX</name>
<comment type="caution">
    <text evidence="1">The sequence shown here is derived from an EMBL/GenBank/DDBJ whole genome shotgun (WGS) entry which is preliminary data.</text>
</comment>
<dbReference type="EMBL" id="BPLR01017763">
    <property type="protein sequence ID" value="GIY94276.1"/>
    <property type="molecule type" value="Genomic_DNA"/>
</dbReference>
<evidence type="ECO:0000313" key="1">
    <source>
        <dbReference type="EMBL" id="GIY94276.1"/>
    </source>
</evidence>
<sequence length="26" mass="2795">SSSLPLESSSLSLSQNLEGFDLEKRA</sequence>
<keyword evidence="2" id="KW-1185">Reference proteome</keyword>
<proteinExistence type="predicted"/>
<gene>
    <name evidence="1" type="ORF">CEXT_735701</name>
</gene>
<dbReference type="AlphaFoldDB" id="A0AAV4XK12"/>
<accession>A0AAV4XK12</accession>
<evidence type="ECO:0000313" key="2">
    <source>
        <dbReference type="Proteomes" id="UP001054945"/>
    </source>
</evidence>
<organism evidence="1 2">
    <name type="scientific">Caerostris extrusa</name>
    <name type="common">Bark spider</name>
    <name type="synonym">Caerostris bankana</name>
    <dbReference type="NCBI Taxonomy" id="172846"/>
    <lineage>
        <taxon>Eukaryota</taxon>
        <taxon>Metazoa</taxon>
        <taxon>Ecdysozoa</taxon>
        <taxon>Arthropoda</taxon>
        <taxon>Chelicerata</taxon>
        <taxon>Arachnida</taxon>
        <taxon>Araneae</taxon>
        <taxon>Araneomorphae</taxon>
        <taxon>Entelegynae</taxon>
        <taxon>Araneoidea</taxon>
        <taxon>Araneidae</taxon>
        <taxon>Caerostris</taxon>
    </lineage>
</organism>